<dbReference type="Proteomes" id="UP000197068">
    <property type="component" value="Unassembled WGS sequence"/>
</dbReference>
<dbReference type="Gene3D" id="3.30.300.30">
    <property type="match status" value="1"/>
</dbReference>
<protein>
    <submittedName>
        <fullName evidence="2">D-alanine--poly(Phosphoribitol) ligase</fullName>
    </submittedName>
</protein>
<keyword evidence="3" id="KW-1185">Reference proteome</keyword>
<dbReference type="InterPro" id="IPR000873">
    <property type="entry name" value="AMP-dep_synth/lig_dom"/>
</dbReference>
<feature type="domain" description="AMP-dependent synthetase/ligase" evidence="1">
    <location>
        <begin position="8"/>
        <end position="402"/>
    </location>
</feature>
<evidence type="ECO:0000313" key="2">
    <source>
        <dbReference type="EMBL" id="GAW96255.1"/>
    </source>
</evidence>
<dbReference type="Gene3D" id="3.40.50.12780">
    <property type="entry name" value="N-terminal domain of ligase-like"/>
    <property type="match status" value="1"/>
</dbReference>
<dbReference type="InterPro" id="IPR045851">
    <property type="entry name" value="AMP-bd_C_sf"/>
</dbReference>
<dbReference type="PANTHER" id="PTHR45527">
    <property type="entry name" value="NONRIBOSOMAL PEPTIDE SYNTHETASE"/>
    <property type="match status" value="1"/>
</dbReference>
<accession>A0ABQ0MV67</accession>
<dbReference type="PANTHER" id="PTHR45527:SF1">
    <property type="entry name" value="FATTY ACID SYNTHASE"/>
    <property type="match status" value="1"/>
</dbReference>
<dbReference type="SUPFAM" id="SSF56801">
    <property type="entry name" value="Acetyl-CoA synthetase-like"/>
    <property type="match status" value="1"/>
</dbReference>
<keyword evidence="2" id="KW-0436">Ligase</keyword>
<dbReference type="InterPro" id="IPR020845">
    <property type="entry name" value="AMP-binding_CS"/>
</dbReference>
<dbReference type="PROSITE" id="PS00455">
    <property type="entry name" value="AMP_BINDING"/>
    <property type="match status" value="1"/>
</dbReference>
<evidence type="ECO:0000313" key="3">
    <source>
        <dbReference type="Proteomes" id="UP000197068"/>
    </source>
</evidence>
<organism evidence="2 3">
    <name type="scientific">Colwellia marinimaniae</name>
    <dbReference type="NCBI Taxonomy" id="1513592"/>
    <lineage>
        <taxon>Bacteria</taxon>
        <taxon>Pseudomonadati</taxon>
        <taxon>Pseudomonadota</taxon>
        <taxon>Gammaproteobacteria</taxon>
        <taxon>Alteromonadales</taxon>
        <taxon>Colwelliaceae</taxon>
        <taxon>Colwellia</taxon>
    </lineage>
</organism>
<reference evidence="2 3" key="1">
    <citation type="submission" date="2017-06" db="EMBL/GenBank/DDBJ databases">
        <title>Whole Genome Sequences of Colwellia marinimaniae MTCD1.</title>
        <authorList>
            <person name="Kusumoto H."/>
            <person name="Inoue M."/>
            <person name="Tanikawa K."/>
            <person name="Maeji H."/>
            <person name="Cameron J.H."/>
            <person name="Bartlett D.H."/>
        </authorList>
    </citation>
    <scope>NUCLEOTIDE SEQUENCE [LARGE SCALE GENOMIC DNA]</scope>
    <source>
        <strain evidence="2 3">MTCD1</strain>
    </source>
</reference>
<dbReference type="Pfam" id="PF00501">
    <property type="entry name" value="AMP-binding"/>
    <property type="match status" value="1"/>
</dbReference>
<dbReference type="InterPro" id="IPR042099">
    <property type="entry name" value="ANL_N_sf"/>
</dbReference>
<dbReference type="GO" id="GO:0016874">
    <property type="term" value="F:ligase activity"/>
    <property type="evidence" value="ECO:0007669"/>
    <property type="project" value="UniProtKB-KW"/>
</dbReference>
<gene>
    <name evidence="2" type="ORF">MTCD1_01869</name>
</gene>
<sequence length="580" mass="64298">MNLYQAIFATSAKQFPNNIALYVDASATKNNSVKGKKGQVKTFTYHAFFALSQQWANSIRYFNDASCPVAIYGGRQWQMYAGILAILASNNAYVPLNIKQPAKRNSKILSAINSQVLLVAANEDPSELLQHTKQPLVVLYLGTNTPNWCLNNKRHQYFNIDDAVSISSTDLRANTTATTTTNIASLTAYPYAYILFTSGSTGTPKGIAVSHKNIISHLHRLDKLLKITARDKVSQFFELSFDLSVHDMFSCWHKGAALYIIPNEQLICPMAFIKKHQLSVFSAVASALSFMDKMRLLKPQQLPSLRLSCFGGEKLLTSQALKWQKCAHNSRVINLYGPTECTITATYFELSDQQEITSASVPIGQALPGLTAILVKDNKEITTSNTLAELYLAGDQLVDGYYQDSKKTAQAFITLASPLAQSATRFYRTGDIVYYDQQKNIVFHGRNDQQFKVSGHRVEAAEIETAIVSFSNDITWCVVAAHVDHNGNTRIIAFIEYQQNLPPCSASSSAPSSSSASALDNYQHTLAALRKHCLQHLPTYMVPDEFNFQPLLPRNISGKVDIKALLSADHNKITTPKETL</sequence>
<dbReference type="RefSeq" id="WP_143760104.1">
    <property type="nucleotide sequence ID" value="NZ_BDQM01000012.1"/>
</dbReference>
<name>A0ABQ0MV67_9GAMM</name>
<evidence type="ECO:0000259" key="1">
    <source>
        <dbReference type="Pfam" id="PF00501"/>
    </source>
</evidence>
<proteinExistence type="predicted"/>
<dbReference type="EMBL" id="BDQM01000012">
    <property type="protein sequence ID" value="GAW96255.1"/>
    <property type="molecule type" value="Genomic_DNA"/>
</dbReference>
<comment type="caution">
    <text evidence="2">The sequence shown here is derived from an EMBL/GenBank/DDBJ whole genome shotgun (WGS) entry which is preliminary data.</text>
</comment>